<organism evidence="1">
    <name type="scientific">Sulfolobales Beppu rod-shaped virus 1</name>
    <dbReference type="NCBI Taxonomy" id="2493121"/>
    <lineage>
        <taxon>Viruses</taxon>
        <taxon>Adnaviria</taxon>
        <taxon>Zilligvirae</taxon>
        <taxon>Taleaviricota</taxon>
        <taxon>Tokiviricetes</taxon>
        <taxon>Ligamenvirales</taxon>
        <taxon>Rudiviridae</taxon>
        <taxon>Japarudivirus</taxon>
        <taxon>Japarudivirus beppuense</taxon>
        <taxon>Japarudivirus SBRV1</taxon>
    </lineage>
</organism>
<dbReference type="EMBL" id="MK064565">
    <property type="protein sequence ID" value="AZI75895.1"/>
    <property type="molecule type" value="Genomic_DNA"/>
</dbReference>
<gene>
    <name evidence="1" type="ORF">SBRV1_gp06</name>
</gene>
<protein>
    <submittedName>
        <fullName evidence="1">Uncharacterized protein</fullName>
    </submittedName>
</protein>
<sequence>MNETINELSQILIKALTNKTKMKYFLKNVFDLDDNIKVLAITRKNSIDSLNGFIEINHHLFKFSTTLFQINDIVKITVELARGNDFIRAQFEVNLVLFNNENSICLLDPVTNDYDFCTEVK</sequence>
<evidence type="ECO:0000313" key="1">
    <source>
        <dbReference type="EMBL" id="AZI75895.1"/>
    </source>
</evidence>
<accession>A0A3Q8Q3X4</accession>
<evidence type="ECO:0000313" key="2">
    <source>
        <dbReference type="Proteomes" id="UP000277970"/>
    </source>
</evidence>
<keyword evidence="2" id="KW-1185">Reference proteome</keyword>
<proteinExistence type="predicted"/>
<dbReference type="Proteomes" id="UP000277970">
    <property type="component" value="Segment"/>
</dbReference>
<reference evidence="1" key="1">
    <citation type="journal article" date="2018" name="Environ. Microbiol.">
        <title>New archaeal viruses discovered by metagenomic analysis of viral communities in enrichment cultures.</title>
        <authorList>
            <person name="Liu Y."/>
            <person name="Brandt D."/>
            <person name="Ishino S."/>
            <person name="Ishino Y."/>
            <person name="Koonin E.V."/>
            <person name="Kalinowski J."/>
            <person name="Krupovic M."/>
            <person name="Prangishvili D."/>
        </authorList>
    </citation>
    <scope>NUCLEOTIDE SEQUENCE [LARGE SCALE GENOMIC DNA]</scope>
</reference>
<name>A0A3Q8Q3X4_9VIRU</name>